<feature type="transmembrane region" description="Helical" evidence="1">
    <location>
        <begin position="34"/>
        <end position="52"/>
    </location>
</feature>
<evidence type="ECO:0000313" key="2">
    <source>
        <dbReference type="EMBL" id="VYU27304.1"/>
    </source>
</evidence>
<keyword evidence="1" id="KW-1133">Transmembrane helix</keyword>
<keyword evidence="1" id="KW-0812">Transmembrane</keyword>
<organism evidence="2">
    <name type="scientific">Streptococcus oralis</name>
    <dbReference type="NCBI Taxonomy" id="1303"/>
    <lineage>
        <taxon>Bacteria</taxon>
        <taxon>Bacillati</taxon>
        <taxon>Bacillota</taxon>
        <taxon>Bacilli</taxon>
        <taxon>Lactobacillales</taxon>
        <taxon>Streptococcaceae</taxon>
        <taxon>Streptococcus</taxon>
    </lineage>
</organism>
<evidence type="ECO:0008006" key="3">
    <source>
        <dbReference type="Google" id="ProtNLM"/>
    </source>
</evidence>
<dbReference type="AlphaFoldDB" id="A0A6N3DHR0"/>
<accession>A0A6N3DHR0</accession>
<name>A0A6N3DHR0_STROR</name>
<evidence type="ECO:0000256" key="1">
    <source>
        <dbReference type="SAM" id="Phobius"/>
    </source>
</evidence>
<dbReference type="EMBL" id="CACRUL010000018">
    <property type="protein sequence ID" value="VYU27304.1"/>
    <property type="molecule type" value="Genomic_DNA"/>
</dbReference>
<proteinExistence type="predicted"/>
<dbReference type="InterPro" id="IPR032531">
    <property type="entry name" value="DUF4956"/>
</dbReference>
<keyword evidence="1" id="KW-0472">Membrane</keyword>
<gene>
    <name evidence="2" type="ORF">SRLFYP117_01487</name>
</gene>
<protein>
    <recommendedName>
        <fullName evidence="3">DUF4956 domain-containing protein</fullName>
    </recommendedName>
</protein>
<feature type="transmembrane region" description="Helical" evidence="1">
    <location>
        <begin position="72"/>
        <end position="97"/>
    </location>
</feature>
<dbReference type="Pfam" id="PF16316">
    <property type="entry name" value="DUF4956"/>
    <property type="match status" value="1"/>
</dbReference>
<sequence length="240" mass="27092">MHQRQFKKGQVLPMSNLFDSIFNNATATVDPVRLMLALLVSLVLGMALSWTYKYRTLYTREFIVSLTLLPCMMTLVIFLVNGSLGTSIAVAGTFSLIRFRSATSGSRELIAIFLAMIIGLAAGSGYLLLAVLFTAFLLAIWLLLETKQSKTDHQRRRHLTIELENKSRIADRISHLLERNCTEVDLISVNTSQNGEQLTLDYEVDLRPEVDDFAMTTLLTEEIYHCDVSLTKKAKKRKNL</sequence>
<feature type="transmembrane region" description="Helical" evidence="1">
    <location>
        <begin position="109"/>
        <end position="142"/>
    </location>
</feature>
<reference evidence="2" key="1">
    <citation type="submission" date="2019-11" db="EMBL/GenBank/DDBJ databases">
        <authorList>
            <person name="Feng L."/>
        </authorList>
    </citation>
    <scope>NUCLEOTIDE SEQUENCE</scope>
    <source>
        <strain evidence="2">SrubneriLFYP117</strain>
    </source>
</reference>